<dbReference type="InterPro" id="IPR009922">
    <property type="entry name" value="DUF1457"/>
</dbReference>
<sequence length="186" mass="19994">MSDTTFPSRPQTGTDFAMVAKVCDHWSSLRSRHALPARDALDPAVMADALPHVFLAEFVSPRVARIRLCGHAIEDTMGMDLRGMPLTALFSDTARAEIMAALEQVGHGVRATLALQAEPGFGQPDMIAQLALMPLTGDDGRITHVLGVLERHGQIGRRPRRFASAKPAMAAPDPAPILRVITGGRT</sequence>
<protein>
    <recommendedName>
        <fullName evidence="3">PAS domain-containing protein</fullName>
    </recommendedName>
</protein>
<reference evidence="2" key="1">
    <citation type="submission" date="2018-08" db="EMBL/GenBank/DDBJ databases">
        <authorList>
            <person name="Rodrigo-Torres L."/>
            <person name="Arahal R. D."/>
            <person name="Lucena T."/>
        </authorList>
    </citation>
    <scope>NUCLEOTIDE SEQUENCE [LARGE SCALE GENOMIC DNA]</scope>
    <source>
        <strain evidence="2">CECT 7235</strain>
    </source>
</reference>
<dbReference type="Proteomes" id="UP000272908">
    <property type="component" value="Unassembled WGS sequence"/>
</dbReference>
<dbReference type="AlphaFoldDB" id="A0A3B0M5K2"/>
<evidence type="ECO:0000313" key="1">
    <source>
        <dbReference type="EMBL" id="SUZ30720.1"/>
    </source>
</evidence>
<evidence type="ECO:0008006" key="3">
    <source>
        <dbReference type="Google" id="ProtNLM"/>
    </source>
</evidence>
<dbReference type="EMBL" id="UIHC01000003">
    <property type="protein sequence ID" value="SUZ30720.1"/>
    <property type="molecule type" value="Genomic_DNA"/>
</dbReference>
<gene>
    <name evidence="1" type="ORF">ROE7235_00446</name>
</gene>
<name>A0A3B0M5K2_9RHOB</name>
<evidence type="ECO:0000313" key="2">
    <source>
        <dbReference type="Proteomes" id="UP000272908"/>
    </source>
</evidence>
<dbReference type="Pfam" id="PF07310">
    <property type="entry name" value="PAS_5"/>
    <property type="match status" value="1"/>
</dbReference>
<accession>A0A3B0M5K2</accession>
<dbReference type="RefSeq" id="WP_121093028.1">
    <property type="nucleotide sequence ID" value="NZ_UIHC01000003.1"/>
</dbReference>
<organism evidence="1 2">
    <name type="scientific">Roseinatronobacter ekhonensis</name>
    <dbReference type="NCBI Taxonomy" id="254356"/>
    <lineage>
        <taxon>Bacteria</taxon>
        <taxon>Pseudomonadati</taxon>
        <taxon>Pseudomonadota</taxon>
        <taxon>Alphaproteobacteria</taxon>
        <taxon>Rhodobacterales</taxon>
        <taxon>Paracoccaceae</taxon>
        <taxon>Roseinatronobacter</taxon>
    </lineage>
</organism>
<dbReference type="OrthoDB" id="8478628at2"/>
<keyword evidence="2" id="KW-1185">Reference proteome</keyword>
<proteinExistence type="predicted"/>